<dbReference type="Pfam" id="PF14824">
    <property type="entry name" value="Sirohm_synth_M"/>
    <property type="match status" value="1"/>
</dbReference>
<feature type="domain" description="Siroheme synthase central" evidence="7">
    <location>
        <begin position="118"/>
        <end position="144"/>
    </location>
</feature>
<evidence type="ECO:0000256" key="1">
    <source>
        <dbReference type="ARBA" id="ARBA00005010"/>
    </source>
</evidence>
<dbReference type="GO" id="GO:0019354">
    <property type="term" value="P:siroheme biosynthetic process"/>
    <property type="evidence" value="ECO:0007669"/>
    <property type="project" value="UniProtKB-UniPathway"/>
</dbReference>
<dbReference type="Pfam" id="PF13241">
    <property type="entry name" value="NAD_binding_7"/>
    <property type="match status" value="1"/>
</dbReference>
<dbReference type="GO" id="GO:0004325">
    <property type="term" value="F:ferrochelatase activity"/>
    <property type="evidence" value="ECO:0007669"/>
    <property type="project" value="InterPro"/>
</dbReference>
<comment type="catalytic activity">
    <reaction evidence="6">
        <text>precorrin-2 + NAD(+) = sirohydrochlorin + NADH + 2 H(+)</text>
        <dbReference type="Rhea" id="RHEA:15613"/>
        <dbReference type="ChEBI" id="CHEBI:15378"/>
        <dbReference type="ChEBI" id="CHEBI:57540"/>
        <dbReference type="ChEBI" id="CHEBI:57945"/>
        <dbReference type="ChEBI" id="CHEBI:58351"/>
        <dbReference type="ChEBI" id="CHEBI:58827"/>
        <dbReference type="EC" id="1.3.1.76"/>
    </reaction>
</comment>
<keyword evidence="9" id="KW-1185">Reference proteome</keyword>
<comment type="pathway">
    <text evidence="1">Porphyrin-containing compound metabolism; siroheme biosynthesis; sirohydrochlorin from precorrin-2: step 1/1.</text>
</comment>
<evidence type="ECO:0000313" key="8">
    <source>
        <dbReference type="EMBL" id="RDV83006.1"/>
    </source>
</evidence>
<gene>
    <name evidence="8" type="ORF">DXX99_06300</name>
</gene>
<name>A0A3D8P339_9THEO</name>
<evidence type="ECO:0000256" key="4">
    <source>
        <dbReference type="ARBA" id="ARBA00023027"/>
    </source>
</evidence>
<dbReference type="InterPro" id="IPR028161">
    <property type="entry name" value="Met8-like"/>
</dbReference>
<keyword evidence="3" id="KW-0560">Oxidoreductase</keyword>
<keyword evidence="4" id="KW-0520">NAD</keyword>
<dbReference type="InterPro" id="IPR036291">
    <property type="entry name" value="NAD(P)-bd_dom_sf"/>
</dbReference>
<accession>A0A3D8P339</accession>
<dbReference type="SUPFAM" id="SSF75615">
    <property type="entry name" value="Siroheme synthase middle domains-like"/>
    <property type="match status" value="1"/>
</dbReference>
<dbReference type="GO" id="GO:0043115">
    <property type="term" value="F:precorrin-2 dehydrogenase activity"/>
    <property type="evidence" value="ECO:0007669"/>
    <property type="project" value="UniProtKB-EC"/>
</dbReference>
<comment type="caution">
    <text evidence="8">The sequence shown here is derived from an EMBL/GenBank/DDBJ whole genome shotgun (WGS) entry which is preliminary data.</text>
</comment>
<dbReference type="Proteomes" id="UP000256329">
    <property type="component" value="Unassembled WGS sequence"/>
</dbReference>
<dbReference type="PANTHER" id="PTHR35330:SF1">
    <property type="entry name" value="SIROHEME BIOSYNTHESIS PROTEIN MET8"/>
    <property type="match status" value="1"/>
</dbReference>
<evidence type="ECO:0000256" key="3">
    <source>
        <dbReference type="ARBA" id="ARBA00023002"/>
    </source>
</evidence>
<evidence type="ECO:0000256" key="6">
    <source>
        <dbReference type="ARBA" id="ARBA00047561"/>
    </source>
</evidence>
<dbReference type="RefSeq" id="WP_115792650.1">
    <property type="nucleotide sequence ID" value="NZ_QSLN01000007.1"/>
</dbReference>
<protein>
    <recommendedName>
        <fullName evidence="2">precorrin-2 dehydrogenase</fullName>
        <ecNumber evidence="2">1.3.1.76</ecNumber>
    </recommendedName>
</protein>
<dbReference type="Gene3D" id="3.40.50.720">
    <property type="entry name" value="NAD(P)-binding Rossmann-like Domain"/>
    <property type="match status" value="1"/>
</dbReference>
<organism evidence="8 9">
    <name type="scientific">Ammonifex thiophilus</name>
    <dbReference type="NCBI Taxonomy" id="444093"/>
    <lineage>
        <taxon>Bacteria</taxon>
        <taxon>Bacillati</taxon>
        <taxon>Bacillota</taxon>
        <taxon>Clostridia</taxon>
        <taxon>Thermoanaerobacterales</taxon>
        <taxon>Thermoanaerobacteraceae</taxon>
        <taxon>Ammonifex</taxon>
    </lineage>
</organism>
<keyword evidence="5" id="KW-0627">Porphyrin biosynthesis</keyword>
<dbReference type="EC" id="1.3.1.76" evidence="2"/>
<dbReference type="AlphaFoldDB" id="A0A3D8P339"/>
<evidence type="ECO:0000256" key="5">
    <source>
        <dbReference type="ARBA" id="ARBA00023244"/>
    </source>
</evidence>
<sequence>MLYPIFLRLEGKLCVVVGGGQVATRKVEGLLACRARVRVISPEVAPSLRRWAQEGKIEWWAREFRAGDTAGAFLVISATDNREVNEAVARECQAGGVWVNVVDTPELCDFYVPSVVRRGDLTVAISTQGKSPGLARALRQWLEARLSPAWGEFLAYLGELRPRLLKLEKGEKERVLTGLVGPDIVEALERNDLGRAKELVRRVLDSSGA</sequence>
<dbReference type="InterPro" id="IPR006367">
    <property type="entry name" value="Sirohaem_synthase_N"/>
</dbReference>
<dbReference type="NCBIfam" id="TIGR01470">
    <property type="entry name" value="cysG_Nterm"/>
    <property type="match status" value="1"/>
</dbReference>
<dbReference type="Gene3D" id="1.10.8.610">
    <property type="entry name" value="SirC, precorrin-2 dehydrogenase, C-terminal helical domain-like"/>
    <property type="match status" value="1"/>
</dbReference>
<evidence type="ECO:0000256" key="2">
    <source>
        <dbReference type="ARBA" id="ARBA00012400"/>
    </source>
</evidence>
<evidence type="ECO:0000313" key="9">
    <source>
        <dbReference type="Proteomes" id="UP000256329"/>
    </source>
</evidence>
<dbReference type="InterPro" id="IPR028281">
    <property type="entry name" value="Sirohaem_synthase_central"/>
</dbReference>
<dbReference type="UniPathway" id="UPA00262">
    <property type="reaction ID" value="UER00222"/>
</dbReference>
<dbReference type="EMBL" id="QSLN01000007">
    <property type="protein sequence ID" value="RDV83006.1"/>
    <property type="molecule type" value="Genomic_DNA"/>
</dbReference>
<dbReference type="SUPFAM" id="SSF51735">
    <property type="entry name" value="NAD(P)-binding Rossmann-fold domains"/>
    <property type="match status" value="1"/>
</dbReference>
<proteinExistence type="predicted"/>
<dbReference type="InterPro" id="IPR042518">
    <property type="entry name" value="SirC_C"/>
</dbReference>
<dbReference type="PANTHER" id="PTHR35330">
    <property type="entry name" value="SIROHEME BIOSYNTHESIS PROTEIN MET8"/>
    <property type="match status" value="1"/>
</dbReference>
<evidence type="ECO:0000259" key="7">
    <source>
        <dbReference type="Pfam" id="PF14824"/>
    </source>
</evidence>
<dbReference type="OrthoDB" id="9773765at2"/>
<reference evidence="8 9" key="1">
    <citation type="submission" date="2018-08" db="EMBL/GenBank/DDBJ databases">
        <title>Form III RuBisCO-mediated autotrophy in Thermodesulfobium bacteria.</title>
        <authorList>
            <person name="Toshchakov S.V."/>
            <person name="Kublanov I.V."/>
            <person name="Frolov E."/>
            <person name="Bonch-Osmolovskaya E.A."/>
            <person name="Tourova T.P."/>
            <person name="Chernych N.A."/>
            <person name="Lebedinsky A.V."/>
        </authorList>
    </citation>
    <scope>NUCLEOTIDE SEQUENCE [LARGE SCALE GENOMIC DNA]</scope>
    <source>
        <strain evidence="8 9">SR</strain>
    </source>
</reference>